<name>A0ACB8S499_9AGAM</name>
<dbReference type="EMBL" id="MU275856">
    <property type="protein sequence ID" value="KAI0050957.1"/>
    <property type="molecule type" value="Genomic_DNA"/>
</dbReference>
<gene>
    <name evidence="1" type="ORF">FA95DRAFT_1570209</name>
</gene>
<accession>A0ACB8S499</accession>
<organism evidence="1 2">
    <name type="scientific">Auriscalpium vulgare</name>
    <dbReference type="NCBI Taxonomy" id="40419"/>
    <lineage>
        <taxon>Eukaryota</taxon>
        <taxon>Fungi</taxon>
        <taxon>Dikarya</taxon>
        <taxon>Basidiomycota</taxon>
        <taxon>Agaricomycotina</taxon>
        <taxon>Agaricomycetes</taxon>
        <taxon>Russulales</taxon>
        <taxon>Auriscalpiaceae</taxon>
        <taxon>Auriscalpium</taxon>
    </lineage>
</organism>
<reference evidence="1" key="1">
    <citation type="submission" date="2021-02" db="EMBL/GenBank/DDBJ databases">
        <authorList>
            <consortium name="DOE Joint Genome Institute"/>
            <person name="Ahrendt S."/>
            <person name="Looney B.P."/>
            <person name="Miyauchi S."/>
            <person name="Morin E."/>
            <person name="Drula E."/>
            <person name="Courty P.E."/>
            <person name="Chicoki N."/>
            <person name="Fauchery L."/>
            <person name="Kohler A."/>
            <person name="Kuo A."/>
            <person name="Labutti K."/>
            <person name="Pangilinan J."/>
            <person name="Lipzen A."/>
            <person name="Riley R."/>
            <person name="Andreopoulos W."/>
            <person name="He G."/>
            <person name="Johnson J."/>
            <person name="Barry K.W."/>
            <person name="Grigoriev I.V."/>
            <person name="Nagy L."/>
            <person name="Hibbett D."/>
            <person name="Henrissat B."/>
            <person name="Matheny P.B."/>
            <person name="Labbe J."/>
            <person name="Martin F."/>
        </authorList>
    </citation>
    <scope>NUCLEOTIDE SEQUENCE</scope>
    <source>
        <strain evidence="1">FP105234-sp</strain>
    </source>
</reference>
<protein>
    <submittedName>
        <fullName evidence="1">Uncharacterized protein</fullName>
    </submittedName>
</protein>
<reference evidence="1" key="2">
    <citation type="journal article" date="2022" name="New Phytol.">
        <title>Evolutionary transition to the ectomycorrhizal habit in the genomes of a hyperdiverse lineage of mushroom-forming fungi.</title>
        <authorList>
            <person name="Looney B."/>
            <person name="Miyauchi S."/>
            <person name="Morin E."/>
            <person name="Drula E."/>
            <person name="Courty P.E."/>
            <person name="Kohler A."/>
            <person name="Kuo A."/>
            <person name="LaButti K."/>
            <person name="Pangilinan J."/>
            <person name="Lipzen A."/>
            <person name="Riley R."/>
            <person name="Andreopoulos W."/>
            <person name="He G."/>
            <person name="Johnson J."/>
            <person name="Nolan M."/>
            <person name="Tritt A."/>
            <person name="Barry K.W."/>
            <person name="Grigoriev I.V."/>
            <person name="Nagy L.G."/>
            <person name="Hibbett D."/>
            <person name="Henrissat B."/>
            <person name="Matheny P.B."/>
            <person name="Labbe J."/>
            <person name="Martin F.M."/>
        </authorList>
    </citation>
    <scope>NUCLEOTIDE SEQUENCE</scope>
    <source>
        <strain evidence="1">FP105234-sp</strain>
    </source>
</reference>
<proteinExistence type="predicted"/>
<comment type="caution">
    <text evidence="1">The sequence shown here is derived from an EMBL/GenBank/DDBJ whole genome shotgun (WGS) entry which is preliminary data.</text>
</comment>
<evidence type="ECO:0000313" key="1">
    <source>
        <dbReference type="EMBL" id="KAI0050957.1"/>
    </source>
</evidence>
<dbReference type="Proteomes" id="UP000814033">
    <property type="component" value="Unassembled WGS sequence"/>
</dbReference>
<sequence length="530" mass="55296">MRASSSIIALALAAQLAPALAAPLPHSERFVLPDGLTDAQIAAIQKQFQGLPGVVALKRFILPDNLTPAQIAAIHKEFESRPGEIADKRFVLPDTLTPEQVAAFQDQFKNRPFSQNASFLKRFILPDNLTPEQVDAIHKEFEGLPGTVAFKRETVAGEVVEEGAKVAEKTVGGALKDGALSGLGTLFGGAGVAGLLDHFSHKDATREILEYLEARESAAGAVAEDGAKAVASSGIGKTIANGVAGTLTSLGVGGAISSLFDHFSSKDPQSRREFLEYLESRAYDELDARESAAGEVAEDGAKAIAKSGVAKTIANGVAGTLTSLGVGGAISSLFDHFSSKDPQSRRELLEYLESRAYDELDARESAAGEVAEDGAKAIAKSGVAKTIANGVAGTLTSLGVGGAISSLFDHFGNKNSQAQRDFLDFLERRADVDLAARESAAGEVAEDGAKAVAKSGIGKTIANGVIGTLTSLGVGGGISSLFDHLGSKKQAKRLILEFVAERAESELAARAMKRELLDSMLAARAINELD</sequence>
<keyword evidence="2" id="KW-1185">Reference proteome</keyword>
<evidence type="ECO:0000313" key="2">
    <source>
        <dbReference type="Proteomes" id="UP000814033"/>
    </source>
</evidence>